<feature type="region of interest" description="Disordered" evidence="1">
    <location>
        <begin position="23"/>
        <end position="57"/>
    </location>
</feature>
<organism evidence="3 4">
    <name type="scientific">Chryseosolibacter histidini</name>
    <dbReference type="NCBI Taxonomy" id="2782349"/>
    <lineage>
        <taxon>Bacteria</taxon>
        <taxon>Pseudomonadati</taxon>
        <taxon>Bacteroidota</taxon>
        <taxon>Cytophagia</taxon>
        <taxon>Cytophagales</taxon>
        <taxon>Chryseotaleaceae</taxon>
        <taxon>Chryseosolibacter</taxon>
    </lineage>
</organism>
<dbReference type="EMBL" id="JAHESF010000015">
    <property type="protein sequence ID" value="MBT1698517.1"/>
    <property type="molecule type" value="Genomic_DNA"/>
</dbReference>
<evidence type="ECO:0000313" key="4">
    <source>
        <dbReference type="Proteomes" id="UP001319200"/>
    </source>
</evidence>
<name>A0AAP2DPB8_9BACT</name>
<dbReference type="SUPFAM" id="SSF160574">
    <property type="entry name" value="BT0923-like"/>
    <property type="match status" value="1"/>
</dbReference>
<accession>A0AAP2DPB8</accession>
<reference evidence="3 4" key="1">
    <citation type="submission" date="2021-05" db="EMBL/GenBank/DDBJ databases">
        <title>A Polyphasic approach of four new species of the genus Ohtaekwangia: Ohtaekwangia histidinii sp. nov., Ohtaekwangia cretensis sp. nov., Ohtaekwangia indiensis sp. nov., Ohtaekwangia reichenbachii sp. nov. from diverse environment.</title>
        <authorList>
            <person name="Octaviana S."/>
        </authorList>
    </citation>
    <scope>NUCLEOTIDE SEQUENCE [LARGE SCALE GENOMIC DNA]</scope>
    <source>
        <strain evidence="3 4">PWU4</strain>
    </source>
</reference>
<feature type="signal peptide" evidence="2">
    <location>
        <begin position="1"/>
        <end position="20"/>
    </location>
</feature>
<comment type="caution">
    <text evidence="3">The sequence shown here is derived from an EMBL/GenBank/DDBJ whole genome shotgun (WGS) entry which is preliminary data.</text>
</comment>
<dbReference type="Gene3D" id="3.10.450.360">
    <property type="match status" value="1"/>
</dbReference>
<protein>
    <recommendedName>
        <fullName evidence="5">PepSY domain-containing protein</fullName>
    </recommendedName>
</protein>
<keyword evidence="4" id="KW-1185">Reference proteome</keyword>
<feature type="chain" id="PRO_5042832436" description="PepSY domain-containing protein" evidence="2">
    <location>
        <begin position="21"/>
        <end position="127"/>
    </location>
</feature>
<evidence type="ECO:0000256" key="1">
    <source>
        <dbReference type="SAM" id="MobiDB-lite"/>
    </source>
</evidence>
<dbReference type="AlphaFoldDB" id="A0AAP2DPB8"/>
<evidence type="ECO:0008006" key="5">
    <source>
        <dbReference type="Google" id="ProtNLM"/>
    </source>
</evidence>
<sequence length="127" mass="13962">MKKLLLSIGLLLGGVAFVNAQDTTSVQPQPQQSTTTTSQDQQREQVQVSDLPDPVKRAIESQDYQGWTVAAAYKSTMSDSGVQGENATKAGEEIYILDLRNGAETKTVKFDKDGNKLDKEQKDDQKK</sequence>
<evidence type="ECO:0000313" key="3">
    <source>
        <dbReference type="EMBL" id="MBT1698517.1"/>
    </source>
</evidence>
<keyword evidence="2" id="KW-0732">Signal</keyword>
<dbReference type="RefSeq" id="WP_254164749.1">
    <property type="nucleotide sequence ID" value="NZ_JAHESF010000015.1"/>
</dbReference>
<evidence type="ECO:0000256" key="2">
    <source>
        <dbReference type="SAM" id="SignalP"/>
    </source>
</evidence>
<proteinExistence type="predicted"/>
<feature type="compositionally biased region" description="Low complexity" evidence="1">
    <location>
        <begin position="23"/>
        <end position="40"/>
    </location>
</feature>
<dbReference type="Proteomes" id="UP001319200">
    <property type="component" value="Unassembled WGS sequence"/>
</dbReference>
<gene>
    <name evidence="3" type="ORF">KK083_16620</name>
</gene>